<comment type="caution">
    <text evidence="1">The sequence shown here is derived from an EMBL/GenBank/DDBJ whole genome shotgun (WGS) entry which is preliminary data.</text>
</comment>
<reference evidence="1" key="1">
    <citation type="journal article" date="2015" name="Nature">
        <title>Complex archaea that bridge the gap between prokaryotes and eukaryotes.</title>
        <authorList>
            <person name="Spang A."/>
            <person name="Saw J.H."/>
            <person name="Jorgensen S.L."/>
            <person name="Zaremba-Niedzwiedzka K."/>
            <person name="Martijn J."/>
            <person name="Lind A.E."/>
            <person name="van Eijk R."/>
            <person name="Schleper C."/>
            <person name="Guy L."/>
            <person name="Ettema T.J."/>
        </authorList>
    </citation>
    <scope>NUCLEOTIDE SEQUENCE</scope>
</reference>
<sequence length="211" mass="25385">MTPYNKPKVGIFSKPINLDQEVIGIRDYITHLFKNILEIGKKIKTKVIKVRKKKHIDFNCQIIHRKSWAEEVFKDMQDNHIFYQKFKKPKDLAIVMTHNYKNKSLFEKSLDHLGIESYIVLSHPEKKNWNHIYKEEWILEYLKSGKCQEDLILYCDSNDCIMRENPQKIVSIFSKFNCELLFMSTSMVKGYPTKECRIWAKRIFFFFDKIF</sequence>
<dbReference type="AlphaFoldDB" id="A0A0F9RN86"/>
<organism evidence="1">
    <name type="scientific">marine sediment metagenome</name>
    <dbReference type="NCBI Taxonomy" id="412755"/>
    <lineage>
        <taxon>unclassified sequences</taxon>
        <taxon>metagenomes</taxon>
        <taxon>ecological metagenomes</taxon>
    </lineage>
</organism>
<proteinExistence type="predicted"/>
<protein>
    <submittedName>
        <fullName evidence="1">Uncharacterized protein</fullName>
    </submittedName>
</protein>
<evidence type="ECO:0000313" key="1">
    <source>
        <dbReference type="EMBL" id="KKN51257.1"/>
    </source>
</evidence>
<name>A0A0F9RN86_9ZZZZ</name>
<dbReference type="EMBL" id="LAZR01001071">
    <property type="protein sequence ID" value="KKN51257.1"/>
    <property type="molecule type" value="Genomic_DNA"/>
</dbReference>
<accession>A0A0F9RN86</accession>
<gene>
    <name evidence="1" type="ORF">LCGC14_0624570</name>
</gene>